<reference evidence="1 2" key="1">
    <citation type="journal article" date="2018" name="Genet. Mol. Biol.">
        <title>The genome sequence of Dyella jiangningensis FCAV SCS01 from a lignocellulose-decomposing microbial consortium metagenome reveals potential for biotechnological applications.</title>
        <authorList>
            <person name="Desiderato J.G."/>
            <person name="Alvarenga D.O."/>
            <person name="Constancio M.T.L."/>
            <person name="Alves L.M.C."/>
            <person name="Varani A.M."/>
        </authorList>
    </citation>
    <scope>NUCLEOTIDE SEQUENCE [LARGE SCALE GENOMIC DNA]</scope>
    <source>
        <strain evidence="1 2">FCAV SCS01</strain>
    </source>
</reference>
<keyword evidence="2" id="KW-1185">Reference proteome</keyword>
<evidence type="ECO:0000313" key="2">
    <source>
        <dbReference type="Proteomes" id="UP000248926"/>
    </source>
</evidence>
<evidence type="ECO:0008006" key="3">
    <source>
        <dbReference type="Google" id="ProtNLM"/>
    </source>
</evidence>
<protein>
    <recommendedName>
        <fullName evidence="3">Outer membrane protein beta-barrel domain-containing protein</fullName>
    </recommendedName>
</protein>
<dbReference type="AlphaFoldDB" id="A0A328P776"/>
<dbReference type="SUPFAM" id="SSF56925">
    <property type="entry name" value="OMPA-like"/>
    <property type="match status" value="1"/>
</dbReference>
<dbReference type="InterPro" id="IPR011250">
    <property type="entry name" value="OMP/PagP_B-barrel"/>
</dbReference>
<proteinExistence type="predicted"/>
<gene>
    <name evidence="1" type="ORF">CA260_10055</name>
</gene>
<dbReference type="EMBL" id="NFZS01000001">
    <property type="protein sequence ID" value="RAO78138.1"/>
    <property type="molecule type" value="Genomic_DNA"/>
</dbReference>
<sequence>MLDYFSVSGGVFANSFSGSLRADGSLKNSGTTLSFSRDLGEGGTRYLPFLNVSWRPWDRHEFEFDYYHDSSNHSRTLNRSLEFNDQTLLVGTTLKSDFTLDAYGLTYRYWAWIGDQGAFAVAGGLQAYSFDLKLTGTVSANGSGASGSVSREGHAKASTNLPDPSIGVSYRYQFEPWARLVTDAGAFKANIGSVDATLYNFRLGVEFYPWENWAVITQYSYNKIDADVDKDRFHGNATFRFSGGQVLLKYRF</sequence>
<evidence type="ECO:0000313" key="1">
    <source>
        <dbReference type="EMBL" id="RAO78138.1"/>
    </source>
</evidence>
<comment type="caution">
    <text evidence="1">The sequence shown here is derived from an EMBL/GenBank/DDBJ whole genome shotgun (WGS) entry which is preliminary data.</text>
</comment>
<name>A0A328P776_9GAMM</name>
<accession>A0A328P776</accession>
<organism evidence="1 2">
    <name type="scientific">Dyella jiangningensis</name>
    <dbReference type="NCBI Taxonomy" id="1379159"/>
    <lineage>
        <taxon>Bacteria</taxon>
        <taxon>Pseudomonadati</taxon>
        <taxon>Pseudomonadota</taxon>
        <taxon>Gammaproteobacteria</taxon>
        <taxon>Lysobacterales</taxon>
        <taxon>Rhodanobacteraceae</taxon>
        <taxon>Dyella</taxon>
    </lineage>
</organism>
<dbReference type="Proteomes" id="UP000248926">
    <property type="component" value="Unassembled WGS sequence"/>
</dbReference>